<organism evidence="2 3">
    <name type="scientific">Eumeta variegata</name>
    <name type="common">Bagworm moth</name>
    <name type="synonym">Eumeta japonica</name>
    <dbReference type="NCBI Taxonomy" id="151549"/>
    <lineage>
        <taxon>Eukaryota</taxon>
        <taxon>Metazoa</taxon>
        <taxon>Ecdysozoa</taxon>
        <taxon>Arthropoda</taxon>
        <taxon>Hexapoda</taxon>
        <taxon>Insecta</taxon>
        <taxon>Pterygota</taxon>
        <taxon>Neoptera</taxon>
        <taxon>Endopterygota</taxon>
        <taxon>Lepidoptera</taxon>
        <taxon>Glossata</taxon>
        <taxon>Ditrysia</taxon>
        <taxon>Tineoidea</taxon>
        <taxon>Psychidae</taxon>
        <taxon>Oiketicinae</taxon>
        <taxon>Eumeta</taxon>
    </lineage>
</organism>
<gene>
    <name evidence="2" type="ORF">EVAR_29178_1</name>
</gene>
<feature type="region of interest" description="Disordered" evidence="1">
    <location>
        <begin position="1"/>
        <end position="35"/>
    </location>
</feature>
<comment type="caution">
    <text evidence="2">The sequence shown here is derived from an EMBL/GenBank/DDBJ whole genome shotgun (WGS) entry which is preliminary data.</text>
</comment>
<evidence type="ECO:0000313" key="3">
    <source>
        <dbReference type="Proteomes" id="UP000299102"/>
    </source>
</evidence>
<accession>A0A4C1VAC8</accession>
<proteinExistence type="predicted"/>
<dbReference type="Proteomes" id="UP000299102">
    <property type="component" value="Unassembled WGS sequence"/>
</dbReference>
<keyword evidence="3" id="KW-1185">Reference proteome</keyword>
<dbReference type="EMBL" id="BGZK01000313">
    <property type="protein sequence ID" value="GBP36048.1"/>
    <property type="molecule type" value="Genomic_DNA"/>
</dbReference>
<feature type="compositionally biased region" description="Basic and acidic residues" evidence="1">
    <location>
        <begin position="25"/>
        <end position="34"/>
    </location>
</feature>
<reference evidence="2 3" key="1">
    <citation type="journal article" date="2019" name="Commun. Biol.">
        <title>The bagworm genome reveals a unique fibroin gene that provides high tensile strength.</title>
        <authorList>
            <person name="Kono N."/>
            <person name="Nakamura H."/>
            <person name="Ohtoshi R."/>
            <person name="Tomita M."/>
            <person name="Numata K."/>
            <person name="Arakawa K."/>
        </authorList>
    </citation>
    <scope>NUCLEOTIDE SEQUENCE [LARGE SCALE GENOMIC DNA]</scope>
</reference>
<evidence type="ECO:0000313" key="2">
    <source>
        <dbReference type="EMBL" id="GBP36048.1"/>
    </source>
</evidence>
<dbReference type="AlphaFoldDB" id="A0A4C1VAC8"/>
<feature type="compositionally biased region" description="Basic and acidic residues" evidence="1">
    <location>
        <begin position="1"/>
        <end position="15"/>
    </location>
</feature>
<name>A0A4C1VAC8_EUMVA</name>
<protein>
    <submittedName>
        <fullName evidence="2">Uncharacterized protein</fullName>
    </submittedName>
</protein>
<sequence>MNEERDWNQNEEQYRYQKARPRSKARPDPIDLDRAGPPWTLIHHYRGTRVSDNERDADKWSLSRVALRDTKRVDDGLVISTCIKKRAKYVSDHAQCRVL</sequence>
<evidence type="ECO:0000256" key="1">
    <source>
        <dbReference type="SAM" id="MobiDB-lite"/>
    </source>
</evidence>